<feature type="domain" description="RING-type" evidence="14">
    <location>
        <begin position="151"/>
        <end position="191"/>
    </location>
</feature>
<keyword evidence="11" id="KW-0472">Membrane</keyword>
<keyword evidence="4" id="KW-0808">Transferase</keyword>
<dbReference type="GO" id="GO:0008270">
    <property type="term" value="F:zinc ion binding"/>
    <property type="evidence" value="ECO:0007669"/>
    <property type="project" value="UniProtKB-KW"/>
</dbReference>
<dbReference type="InterPro" id="IPR013083">
    <property type="entry name" value="Znf_RING/FYVE/PHD"/>
</dbReference>
<keyword evidence="5" id="KW-0812">Transmembrane</keyword>
<dbReference type="GO" id="GO:0061630">
    <property type="term" value="F:ubiquitin protein ligase activity"/>
    <property type="evidence" value="ECO:0007669"/>
    <property type="project" value="UniProtKB-EC"/>
</dbReference>
<feature type="region of interest" description="Disordered" evidence="13">
    <location>
        <begin position="110"/>
        <end position="147"/>
    </location>
</feature>
<proteinExistence type="predicted"/>
<evidence type="ECO:0000256" key="9">
    <source>
        <dbReference type="ARBA" id="ARBA00022833"/>
    </source>
</evidence>
<dbReference type="Pfam" id="PF13639">
    <property type="entry name" value="zf-RING_2"/>
    <property type="match status" value="1"/>
</dbReference>
<evidence type="ECO:0000313" key="15">
    <source>
        <dbReference type="EMBL" id="GBN84407.1"/>
    </source>
</evidence>
<dbReference type="SMART" id="SM00184">
    <property type="entry name" value="RING"/>
    <property type="match status" value="1"/>
</dbReference>
<keyword evidence="7 12" id="KW-0863">Zinc-finger</keyword>
<dbReference type="EC" id="2.3.2.27" evidence="3"/>
<comment type="catalytic activity">
    <reaction evidence="1">
        <text>S-ubiquitinyl-[E2 ubiquitin-conjugating enzyme]-L-cysteine + [acceptor protein]-L-lysine = [E2 ubiquitin-conjugating enzyme]-L-cysteine + N(6)-ubiquitinyl-[acceptor protein]-L-lysine.</text>
        <dbReference type="EC" id="2.3.2.27"/>
    </reaction>
</comment>
<dbReference type="GO" id="GO:0016567">
    <property type="term" value="P:protein ubiquitination"/>
    <property type="evidence" value="ECO:0007669"/>
    <property type="project" value="TreeGrafter"/>
</dbReference>
<evidence type="ECO:0000256" key="10">
    <source>
        <dbReference type="ARBA" id="ARBA00022989"/>
    </source>
</evidence>
<evidence type="ECO:0000256" key="12">
    <source>
        <dbReference type="PROSITE-ProRule" id="PRU00175"/>
    </source>
</evidence>
<evidence type="ECO:0000256" key="7">
    <source>
        <dbReference type="ARBA" id="ARBA00022771"/>
    </source>
</evidence>
<gene>
    <name evidence="15" type="ORF">AVEN_135091_1</name>
</gene>
<evidence type="ECO:0000259" key="14">
    <source>
        <dbReference type="PROSITE" id="PS50089"/>
    </source>
</evidence>
<accession>A0A4Y2S8P1</accession>
<evidence type="ECO:0000256" key="2">
    <source>
        <dbReference type="ARBA" id="ARBA00004141"/>
    </source>
</evidence>
<keyword evidence="16" id="KW-1185">Reference proteome</keyword>
<protein>
    <recommendedName>
        <fullName evidence="3">RING-type E3 ubiquitin transferase</fullName>
        <ecNumber evidence="3">2.3.2.27</ecNumber>
    </recommendedName>
</protein>
<evidence type="ECO:0000256" key="4">
    <source>
        <dbReference type="ARBA" id="ARBA00022679"/>
    </source>
</evidence>
<feature type="region of interest" description="Disordered" evidence="13">
    <location>
        <begin position="33"/>
        <end position="71"/>
    </location>
</feature>
<organism evidence="15 16">
    <name type="scientific">Araneus ventricosus</name>
    <name type="common">Orbweaver spider</name>
    <name type="synonym">Epeira ventricosa</name>
    <dbReference type="NCBI Taxonomy" id="182803"/>
    <lineage>
        <taxon>Eukaryota</taxon>
        <taxon>Metazoa</taxon>
        <taxon>Ecdysozoa</taxon>
        <taxon>Arthropoda</taxon>
        <taxon>Chelicerata</taxon>
        <taxon>Arachnida</taxon>
        <taxon>Araneae</taxon>
        <taxon>Araneomorphae</taxon>
        <taxon>Entelegynae</taxon>
        <taxon>Araneoidea</taxon>
        <taxon>Araneidae</taxon>
        <taxon>Araneus</taxon>
    </lineage>
</organism>
<feature type="compositionally biased region" description="Basic and acidic residues" evidence="13">
    <location>
        <begin position="113"/>
        <end position="131"/>
    </location>
</feature>
<evidence type="ECO:0000256" key="13">
    <source>
        <dbReference type="SAM" id="MobiDB-lite"/>
    </source>
</evidence>
<evidence type="ECO:0000313" key="16">
    <source>
        <dbReference type="Proteomes" id="UP000499080"/>
    </source>
</evidence>
<evidence type="ECO:0000256" key="1">
    <source>
        <dbReference type="ARBA" id="ARBA00000900"/>
    </source>
</evidence>
<dbReference type="PANTHER" id="PTHR45977">
    <property type="entry name" value="TARGET OF ERK KINASE MPK-1"/>
    <property type="match status" value="1"/>
</dbReference>
<reference evidence="15 16" key="1">
    <citation type="journal article" date="2019" name="Sci. Rep.">
        <title>Orb-weaving spider Araneus ventricosus genome elucidates the spidroin gene catalogue.</title>
        <authorList>
            <person name="Kono N."/>
            <person name="Nakamura H."/>
            <person name="Ohtoshi R."/>
            <person name="Moran D.A.P."/>
            <person name="Shinohara A."/>
            <person name="Yoshida Y."/>
            <person name="Fujiwara M."/>
            <person name="Mori M."/>
            <person name="Tomita M."/>
            <person name="Arakawa K."/>
        </authorList>
    </citation>
    <scope>NUCLEOTIDE SEQUENCE [LARGE SCALE GENOMIC DNA]</scope>
</reference>
<keyword evidence="10" id="KW-1133">Transmembrane helix</keyword>
<keyword evidence="9" id="KW-0862">Zinc</keyword>
<evidence type="ECO:0000256" key="3">
    <source>
        <dbReference type="ARBA" id="ARBA00012483"/>
    </source>
</evidence>
<dbReference type="GO" id="GO:0016020">
    <property type="term" value="C:membrane"/>
    <property type="evidence" value="ECO:0007669"/>
    <property type="project" value="UniProtKB-SubCell"/>
</dbReference>
<feature type="compositionally biased region" description="Low complexity" evidence="13">
    <location>
        <begin position="38"/>
        <end position="50"/>
    </location>
</feature>
<comment type="caution">
    <text evidence="15">The sequence shown here is derived from an EMBL/GenBank/DDBJ whole genome shotgun (WGS) entry which is preliminary data.</text>
</comment>
<evidence type="ECO:0000256" key="11">
    <source>
        <dbReference type="ARBA" id="ARBA00023136"/>
    </source>
</evidence>
<dbReference type="AlphaFoldDB" id="A0A4Y2S8P1"/>
<keyword evidence="8" id="KW-0833">Ubl conjugation pathway</keyword>
<dbReference type="Gene3D" id="3.30.40.10">
    <property type="entry name" value="Zinc/RING finger domain, C3HC4 (zinc finger)"/>
    <property type="match status" value="1"/>
</dbReference>
<evidence type="ECO:0000256" key="5">
    <source>
        <dbReference type="ARBA" id="ARBA00022692"/>
    </source>
</evidence>
<comment type="subcellular location">
    <subcellularLocation>
        <location evidence="2">Membrane</location>
        <topology evidence="2">Multi-pass membrane protein</topology>
    </subcellularLocation>
</comment>
<name>A0A4Y2S8P1_ARAVE</name>
<sequence length="255" mass="28282">MPSLSRHRPQRVKSYIVAKRPPAGLVRKFAEGLPDQVSSSSSDCCSKSGSPPQSCPRIAPKRDVNNGRQNSPKYIETLENHLMLFADDELDSSDMERSWFYGFSEKNSAQKRKRDEGDETLDRSKAKEKPADKKKRSNGETSGASADTTTCSVCLDTVSSSIMKSLPCAHAFHEICINEWLKKSFICPICRWPTTVDTNDSPHMGAAGSRGTFENYGDVYNESAGSELGRWNNDFELGEWRGIESGGAVRIMTLN</sequence>
<dbReference type="PANTHER" id="PTHR45977:SF4">
    <property type="entry name" value="RING-TYPE DOMAIN-CONTAINING PROTEIN"/>
    <property type="match status" value="1"/>
</dbReference>
<dbReference type="SUPFAM" id="SSF57850">
    <property type="entry name" value="RING/U-box"/>
    <property type="match status" value="1"/>
</dbReference>
<dbReference type="PROSITE" id="PS50089">
    <property type="entry name" value="ZF_RING_2"/>
    <property type="match status" value="1"/>
</dbReference>
<dbReference type="GO" id="GO:0006511">
    <property type="term" value="P:ubiquitin-dependent protein catabolic process"/>
    <property type="evidence" value="ECO:0007669"/>
    <property type="project" value="TreeGrafter"/>
</dbReference>
<evidence type="ECO:0000256" key="6">
    <source>
        <dbReference type="ARBA" id="ARBA00022723"/>
    </source>
</evidence>
<evidence type="ECO:0000256" key="8">
    <source>
        <dbReference type="ARBA" id="ARBA00022786"/>
    </source>
</evidence>
<dbReference type="Proteomes" id="UP000499080">
    <property type="component" value="Unassembled WGS sequence"/>
</dbReference>
<dbReference type="InterPro" id="IPR001841">
    <property type="entry name" value="Znf_RING"/>
</dbReference>
<keyword evidence="6" id="KW-0479">Metal-binding</keyword>
<dbReference type="OrthoDB" id="6423442at2759"/>
<dbReference type="EMBL" id="BGPR01020340">
    <property type="protein sequence ID" value="GBN84407.1"/>
    <property type="molecule type" value="Genomic_DNA"/>
</dbReference>